<gene>
    <name evidence="3" type="ORF">Rsub_00297</name>
</gene>
<comment type="subcellular location">
    <subcellularLocation>
        <location evidence="1">Cytoplasm</location>
        <location evidence="1">Cytoskeleton</location>
        <location evidence="1">Cilium axoneme</location>
    </subcellularLocation>
</comment>
<dbReference type="SUPFAM" id="SSF52047">
    <property type="entry name" value="RNI-like"/>
    <property type="match status" value="2"/>
</dbReference>
<feature type="compositionally biased region" description="Low complexity" evidence="2">
    <location>
        <begin position="208"/>
        <end position="228"/>
    </location>
</feature>
<dbReference type="SMART" id="SM00367">
    <property type="entry name" value="LRR_CC"/>
    <property type="match status" value="4"/>
</dbReference>
<dbReference type="Pfam" id="PF13516">
    <property type="entry name" value="LRR_6"/>
    <property type="match status" value="9"/>
</dbReference>
<dbReference type="SMART" id="SM00368">
    <property type="entry name" value="LRR_RI"/>
    <property type="match status" value="12"/>
</dbReference>
<dbReference type="PANTHER" id="PTHR24113">
    <property type="entry name" value="RAN GTPASE-ACTIVATING PROTEIN 1"/>
    <property type="match status" value="1"/>
</dbReference>
<name>A0A2V0NJZ5_9CHLO</name>
<dbReference type="PANTHER" id="PTHR24113:SF15">
    <property type="entry name" value="NACHT DOMAIN-CONTAINING PROTEIN"/>
    <property type="match status" value="1"/>
</dbReference>
<feature type="compositionally biased region" description="Gly residues" evidence="2">
    <location>
        <begin position="985"/>
        <end position="996"/>
    </location>
</feature>
<dbReference type="InterPro" id="IPR032675">
    <property type="entry name" value="LRR_dom_sf"/>
</dbReference>
<evidence type="ECO:0000256" key="1">
    <source>
        <dbReference type="ARBA" id="ARBA00004430"/>
    </source>
</evidence>
<comment type="caution">
    <text evidence="3">The sequence shown here is derived from an EMBL/GenBank/DDBJ whole genome shotgun (WGS) entry which is preliminary data.</text>
</comment>
<dbReference type="InParanoid" id="A0A2V0NJZ5"/>
<dbReference type="InterPro" id="IPR001611">
    <property type="entry name" value="Leu-rich_rpt"/>
</dbReference>
<protein>
    <submittedName>
        <fullName evidence="3">Uncharacterized protein</fullName>
    </submittedName>
</protein>
<proteinExistence type="predicted"/>
<feature type="compositionally biased region" description="Basic and acidic residues" evidence="2">
    <location>
        <begin position="690"/>
        <end position="699"/>
    </location>
</feature>
<feature type="region of interest" description="Disordered" evidence="2">
    <location>
        <begin position="162"/>
        <end position="262"/>
    </location>
</feature>
<dbReference type="GO" id="GO:0031267">
    <property type="term" value="F:small GTPase binding"/>
    <property type="evidence" value="ECO:0007669"/>
    <property type="project" value="TreeGrafter"/>
</dbReference>
<feature type="region of interest" description="Disordered" evidence="2">
    <location>
        <begin position="680"/>
        <end position="714"/>
    </location>
</feature>
<dbReference type="GO" id="GO:0005829">
    <property type="term" value="C:cytosol"/>
    <property type="evidence" value="ECO:0007669"/>
    <property type="project" value="TreeGrafter"/>
</dbReference>
<dbReference type="GO" id="GO:0006913">
    <property type="term" value="P:nucleocytoplasmic transport"/>
    <property type="evidence" value="ECO:0007669"/>
    <property type="project" value="TreeGrafter"/>
</dbReference>
<dbReference type="GO" id="GO:0005096">
    <property type="term" value="F:GTPase activator activity"/>
    <property type="evidence" value="ECO:0007669"/>
    <property type="project" value="UniProtKB-KW"/>
</dbReference>
<dbReference type="GO" id="GO:0005634">
    <property type="term" value="C:nucleus"/>
    <property type="evidence" value="ECO:0007669"/>
    <property type="project" value="TreeGrafter"/>
</dbReference>
<dbReference type="GO" id="GO:0048471">
    <property type="term" value="C:perinuclear region of cytoplasm"/>
    <property type="evidence" value="ECO:0007669"/>
    <property type="project" value="TreeGrafter"/>
</dbReference>
<feature type="region of interest" description="Disordered" evidence="2">
    <location>
        <begin position="985"/>
        <end position="1038"/>
    </location>
</feature>
<feature type="compositionally biased region" description="Low complexity" evidence="2">
    <location>
        <begin position="1013"/>
        <end position="1024"/>
    </location>
</feature>
<feature type="region of interest" description="Disordered" evidence="2">
    <location>
        <begin position="100"/>
        <end position="123"/>
    </location>
</feature>
<dbReference type="Gene3D" id="3.80.10.10">
    <property type="entry name" value="Ribonuclease Inhibitor"/>
    <property type="match status" value="5"/>
</dbReference>
<feature type="compositionally biased region" description="Gly residues" evidence="2">
    <location>
        <begin position="1088"/>
        <end position="1099"/>
    </location>
</feature>
<dbReference type="GO" id="GO:0005930">
    <property type="term" value="C:axoneme"/>
    <property type="evidence" value="ECO:0007669"/>
    <property type="project" value="UniProtKB-SubCell"/>
</dbReference>
<dbReference type="InterPro" id="IPR006553">
    <property type="entry name" value="Leu-rich_rpt_Cys-con_subtyp"/>
</dbReference>
<dbReference type="STRING" id="307507.A0A2V0NJZ5"/>
<evidence type="ECO:0000313" key="4">
    <source>
        <dbReference type="Proteomes" id="UP000247498"/>
    </source>
</evidence>
<evidence type="ECO:0000313" key="3">
    <source>
        <dbReference type="EMBL" id="GBF87586.1"/>
    </source>
</evidence>
<dbReference type="OrthoDB" id="10691413at2759"/>
<feature type="region of interest" description="Disordered" evidence="2">
    <location>
        <begin position="1"/>
        <end position="31"/>
    </location>
</feature>
<organism evidence="3 4">
    <name type="scientific">Raphidocelis subcapitata</name>
    <dbReference type="NCBI Taxonomy" id="307507"/>
    <lineage>
        <taxon>Eukaryota</taxon>
        <taxon>Viridiplantae</taxon>
        <taxon>Chlorophyta</taxon>
        <taxon>core chlorophytes</taxon>
        <taxon>Chlorophyceae</taxon>
        <taxon>CS clade</taxon>
        <taxon>Sphaeropleales</taxon>
        <taxon>Selenastraceae</taxon>
        <taxon>Raphidocelis</taxon>
    </lineage>
</organism>
<accession>A0A2V0NJZ5</accession>
<keyword evidence="4" id="KW-1185">Reference proteome</keyword>
<dbReference type="Proteomes" id="UP000247498">
    <property type="component" value="Unassembled WGS sequence"/>
</dbReference>
<reference evidence="3 4" key="1">
    <citation type="journal article" date="2018" name="Sci. Rep.">
        <title>Raphidocelis subcapitata (=Pseudokirchneriella subcapitata) provides an insight into genome evolution and environmental adaptations in the Sphaeropleales.</title>
        <authorList>
            <person name="Suzuki S."/>
            <person name="Yamaguchi H."/>
            <person name="Nakajima N."/>
            <person name="Kawachi M."/>
        </authorList>
    </citation>
    <scope>NUCLEOTIDE SEQUENCE [LARGE SCALE GENOMIC DNA]</scope>
    <source>
        <strain evidence="3 4">NIES-35</strain>
    </source>
</reference>
<dbReference type="EMBL" id="BDRX01000001">
    <property type="protein sequence ID" value="GBF87586.1"/>
    <property type="molecule type" value="Genomic_DNA"/>
</dbReference>
<feature type="region of interest" description="Disordered" evidence="2">
    <location>
        <begin position="1058"/>
        <end position="1105"/>
    </location>
</feature>
<dbReference type="AlphaFoldDB" id="A0A2V0NJZ5"/>
<sequence length="1186" mass="116239">MEAQLAAVGPVQQGPAPAPSPAQAGGPVAAQPLKAPPGGCAAAAPAQIHVEAFHVGADSPHAPRLPAAARGAGSSAASETAGMHGCFCAAFRACSCGTRPAADAGPARPPGGPRSSRARADAASRKAAAAEALAAPVSPVVAGLIKQGSYLPANPPPELLPTISSLSGGGGAGVPRQPSLAFSARSAPGSGPYPGSPRLLSIDGRPSGAVPPLSPLGAPAAGPGAAPARVSSDLESYRSVTPAPGAPGQQPPAEQPQPQPQETALVQAAAGALAEAALDEPREPAPPPPGHEEHEWMLEPPTEAATVGLMGRLAEAGRCDERREEGALAAQRPGVPPPTCCIRCLDLSHARLGPAGAAALARAAAAFPRLQSLVLAHCDVGGGGAEEVCAAGAKAWPGLEELDLSLGCQYGGCGARGAAAIVAAAPAWPLLAVLNLRGNRIGDAGAASLAAALPAWPALETLTLSYNELGPEGAAALGGAAARCPALKVLDLGGNPDLGPAGVASLAAAAAPGWRQLQLLALSGSAGGDAGAAALAAAGAAGAWLALRVLLLDEAGLGPVGARALGRAAASGAWPGLQLLDLGHNPLGDEGVSGLMRKAAGGSRAAAAAAKRQQPPRGGAAAGGAWPALRQLRLPATLLFAAGAGALADLAPALWPALEDLDLSENPLLGEGGLRALALGSGSLPGDDGGGEREREREAAAPPAPVGGAGAGAAPPPCRWPALRTLQLARTGLDGAAAAALVAGGARWLALEVLVLSNNSLDDTAASALAAAAAPALPRLRRLVAARDPDRIGPVLSHVAAAALAAAPRPAFAELEELDLSGQCIGAAGACALSEAAPRWVALRTLALDGNGLGDDGASALAAAAVVRAWRELRCLRLRGCEVGDAGAEALVSAGAGWPWLQELDLSHNHIGRAGVLALARRGGCWSDLRALKLAHNAPPPPAAGGPPPADADALLALAEAGGANWPELEVLTLCGGWRKGAGGGRGRGGGGGGGAAAPVSRHSSGGVERTASSGGSSSSGPPGRAASDSDAGSPSFKRADAGVAAAPLLALDAPRHLQRLSGGPGGRPARPHGAPQPQPHPSHSLDGGAGGGGPGPADGGADAEDAAGALLSPEARAALAEGPAPAACAFLEAAGQAWPELRALELPALGRHTLFDSDHERLEEMARRVAPRLSAVNFRRHLHHI</sequence>
<evidence type="ECO:0000256" key="2">
    <source>
        <dbReference type="SAM" id="MobiDB-lite"/>
    </source>
</evidence>
<dbReference type="InterPro" id="IPR027038">
    <property type="entry name" value="RanGap"/>
</dbReference>
<feature type="compositionally biased region" description="Pro residues" evidence="2">
    <location>
        <begin position="249"/>
        <end position="259"/>
    </location>
</feature>